<keyword evidence="4 8" id="KW-0812">Transmembrane</keyword>
<evidence type="ECO:0000256" key="1">
    <source>
        <dbReference type="ARBA" id="ARBA00004141"/>
    </source>
</evidence>
<dbReference type="NCBIfam" id="TIGR03025">
    <property type="entry name" value="EPS_sugtrans"/>
    <property type="match status" value="1"/>
</dbReference>
<dbReference type="InterPro" id="IPR017475">
    <property type="entry name" value="EPS_sugar_tfrase"/>
</dbReference>
<feature type="transmembrane region" description="Helical" evidence="8">
    <location>
        <begin position="116"/>
        <end position="138"/>
    </location>
</feature>
<evidence type="ECO:0000256" key="5">
    <source>
        <dbReference type="ARBA" id="ARBA00022989"/>
    </source>
</evidence>
<feature type="transmembrane region" description="Helical" evidence="8">
    <location>
        <begin position="264"/>
        <end position="288"/>
    </location>
</feature>
<comment type="subcellular location">
    <subcellularLocation>
        <location evidence="1">Membrane</location>
        <topology evidence="1">Multi-pass membrane protein</topology>
    </subcellularLocation>
</comment>
<feature type="transmembrane region" description="Helical" evidence="8">
    <location>
        <begin position="89"/>
        <end position="110"/>
    </location>
</feature>
<evidence type="ECO:0000259" key="9">
    <source>
        <dbReference type="Pfam" id="PF02397"/>
    </source>
</evidence>
<keyword evidence="3 10" id="KW-0808">Transferase</keyword>
<comment type="similarity">
    <text evidence="2">Belongs to the bacterial sugar transferase family.</text>
</comment>
<keyword evidence="6 8" id="KW-0472">Membrane</keyword>
<evidence type="ECO:0000313" key="11">
    <source>
        <dbReference type="Proteomes" id="UP000606193"/>
    </source>
</evidence>
<dbReference type="EMBL" id="JACRSX010000002">
    <property type="protein sequence ID" value="MBC8561661.1"/>
    <property type="molecule type" value="Genomic_DNA"/>
</dbReference>
<protein>
    <submittedName>
        <fullName evidence="10">Sugar transferase</fullName>
    </submittedName>
</protein>
<organism evidence="10 11">
    <name type="scientific">Jutongia huaianensis</name>
    <dbReference type="NCBI Taxonomy" id="2763668"/>
    <lineage>
        <taxon>Bacteria</taxon>
        <taxon>Bacillati</taxon>
        <taxon>Bacillota</taxon>
        <taxon>Clostridia</taxon>
        <taxon>Lachnospirales</taxon>
        <taxon>Lachnospiraceae</taxon>
        <taxon>Jutongia</taxon>
    </lineage>
</organism>
<evidence type="ECO:0000256" key="4">
    <source>
        <dbReference type="ARBA" id="ARBA00022692"/>
    </source>
</evidence>
<evidence type="ECO:0000256" key="6">
    <source>
        <dbReference type="ARBA" id="ARBA00023136"/>
    </source>
</evidence>
<feature type="transmembrane region" description="Helical" evidence="8">
    <location>
        <begin position="56"/>
        <end position="77"/>
    </location>
</feature>
<dbReference type="PANTHER" id="PTHR30576">
    <property type="entry name" value="COLANIC BIOSYNTHESIS UDP-GLUCOSE LIPID CARRIER TRANSFERASE"/>
    <property type="match status" value="1"/>
</dbReference>
<dbReference type="PANTHER" id="PTHR30576:SF0">
    <property type="entry name" value="UNDECAPRENYL-PHOSPHATE N-ACETYLGALACTOSAMINYL 1-PHOSPHATE TRANSFERASE-RELATED"/>
    <property type="match status" value="1"/>
</dbReference>
<keyword evidence="11" id="KW-1185">Reference proteome</keyword>
<comment type="caution">
    <text evidence="10">The sequence shown here is derived from an EMBL/GenBank/DDBJ whole genome shotgun (WGS) entry which is preliminary data.</text>
</comment>
<name>A0ABR7MZ43_9FIRM</name>
<accession>A0ABR7MZ43</accession>
<feature type="domain" description="Bacterial sugar transferase" evidence="9">
    <location>
        <begin position="259"/>
        <end position="440"/>
    </location>
</feature>
<feature type="region of interest" description="Disordered" evidence="7">
    <location>
        <begin position="448"/>
        <end position="467"/>
    </location>
</feature>
<gene>
    <name evidence="10" type="ORF">H8704_03285</name>
</gene>
<proteinExistence type="inferred from homology"/>
<dbReference type="Pfam" id="PF02397">
    <property type="entry name" value="Bac_transf"/>
    <property type="match status" value="1"/>
</dbReference>
<dbReference type="Proteomes" id="UP000606193">
    <property type="component" value="Unassembled WGS sequence"/>
</dbReference>
<evidence type="ECO:0000313" key="10">
    <source>
        <dbReference type="EMBL" id="MBC8561661.1"/>
    </source>
</evidence>
<dbReference type="GO" id="GO:0016740">
    <property type="term" value="F:transferase activity"/>
    <property type="evidence" value="ECO:0007669"/>
    <property type="project" value="UniProtKB-KW"/>
</dbReference>
<feature type="transmembrane region" description="Helical" evidence="8">
    <location>
        <begin position="15"/>
        <end position="36"/>
    </location>
</feature>
<evidence type="ECO:0000256" key="8">
    <source>
        <dbReference type="SAM" id="Phobius"/>
    </source>
</evidence>
<keyword evidence="5 8" id="KW-1133">Transmembrane helix</keyword>
<sequence>MERETKNYDPYKRTILFFASLVNIILMTLIFAYAWYGYYASTMFQITFYRKGHYALLALYALLMFFFSTMYGGLKIGQLRRIEVMLSQYLSLVFTNIVAYFIICLLAFGIVSPTYLFLVLLTEMVVSTIWNVIIIHFYNRIFQPWKILLIYGERPAADLVYKVEARRDKYAIYDAINIDEGIDAIAEKMKSFQAVIIGDISAIKRNDILKYCYAHKVRAYVIPKVSDIILMGADRIHVFDTPFLLSKGYTLSFDQRLAKRALDLMIAVPLTVILSPVMLLTALAIRLYDRGPVFYKQVRCTKYNREFEIIKFRSMIVNAESDGVAKLASENDSRITPIGHFIRATRIDELPQLLNIIRGDMSFVGPRPERPEIIREYCEDMPEFNFRTRVKAGLTGFAQVYGKYNTTPYDKLKLDLFYIENYSFWMDLKLILMTVKTVLKKDATEGVAEGQVTAQKEDSGQDQESVEEIVKEIVRK</sequence>
<evidence type="ECO:0000256" key="3">
    <source>
        <dbReference type="ARBA" id="ARBA00022679"/>
    </source>
</evidence>
<dbReference type="InterPro" id="IPR003362">
    <property type="entry name" value="Bact_transf"/>
</dbReference>
<evidence type="ECO:0000256" key="7">
    <source>
        <dbReference type="SAM" id="MobiDB-lite"/>
    </source>
</evidence>
<reference evidence="10 11" key="1">
    <citation type="submission" date="2020-08" db="EMBL/GenBank/DDBJ databases">
        <title>Genome public.</title>
        <authorList>
            <person name="Liu C."/>
            <person name="Sun Q."/>
        </authorList>
    </citation>
    <scope>NUCLEOTIDE SEQUENCE [LARGE SCALE GENOMIC DNA]</scope>
    <source>
        <strain evidence="10 11">NSJ-37</strain>
    </source>
</reference>
<evidence type="ECO:0000256" key="2">
    <source>
        <dbReference type="ARBA" id="ARBA00006464"/>
    </source>
</evidence>